<dbReference type="Proteomes" id="UP001501920">
    <property type="component" value="Chromosome 2"/>
</dbReference>
<dbReference type="Pfam" id="PF07686">
    <property type="entry name" value="V-set"/>
    <property type="match status" value="1"/>
</dbReference>
<dbReference type="PROSITE" id="PS50835">
    <property type="entry name" value="IG_LIKE"/>
    <property type="match status" value="1"/>
</dbReference>
<keyword evidence="5" id="KW-1279">T cell receptor</keyword>
<evidence type="ECO:0000256" key="1">
    <source>
        <dbReference type="ARBA" id="ARBA00022729"/>
    </source>
</evidence>
<reference evidence="7 8" key="1">
    <citation type="submission" date="2020-10" db="EMBL/GenBank/DDBJ databases">
        <title>Pygocentrus nattereri (red-bellied piranha) genome, fPygNat1, primary haplotype.</title>
        <authorList>
            <person name="Myers G."/>
            <person name="Meyer A."/>
            <person name="Karagic N."/>
            <person name="Pippel M."/>
            <person name="Winkler S."/>
            <person name="Tracey A."/>
            <person name="Wood J."/>
            <person name="Formenti G."/>
            <person name="Howe K."/>
            <person name="Fedrigo O."/>
            <person name="Jarvis E.D."/>
        </authorList>
    </citation>
    <scope>NUCLEOTIDE SEQUENCE [LARGE SCALE GENOMIC DNA]</scope>
</reference>
<dbReference type="AlphaFoldDB" id="A0A3B4C0Z1"/>
<reference evidence="7" key="2">
    <citation type="submission" date="2025-05" db="UniProtKB">
        <authorList>
            <consortium name="Ensembl"/>
        </authorList>
    </citation>
    <scope>IDENTIFICATION</scope>
</reference>
<keyword evidence="3" id="KW-0675">Receptor</keyword>
<dbReference type="OMA" id="IMIDAMN"/>
<evidence type="ECO:0000256" key="3">
    <source>
        <dbReference type="ARBA" id="ARBA00023170"/>
    </source>
</evidence>
<dbReference type="InterPro" id="IPR007110">
    <property type="entry name" value="Ig-like_dom"/>
</dbReference>
<dbReference type="SMART" id="SM00406">
    <property type="entry name" value="IGv"/>
    <property type="match status" value="1"/>
</dbReference>
<evidence type="ECO:0000259" key="6">
    <source>
        <dbReference type="PROSITE" id="PS50835"/>
    </source>
</evidence>
<keyword evidence="1" id="KW-0732">Signal</keyword>
<feature type="domain" description="Ig-like" evidence="6">
    <location>
        <begin position="13"/>
        <end position="125"/>
    </location>
</feature>
<dbReference type="Ensembl" id="ENSPNAT00000006906.2">
    <property type="protein sequence ID" value="ENSPNAP00000004496.2"/>
    <property type="gene ID" value="ENSPNAG00000033370.1"/>
</dbReference>
<organism evidence="7 8">
    <name type="scientific">Pygocentrus nattereri</name>
    <name type="common">Red-bellied piranha</name>
    <dbReference type="NCBI Taxonomy" id="42514"/>
    <lineage>
        <taxon>Eukaryota</taxon>
        <taxon>Metazoa</taxon>
        <taxon>Chordata</taxon>
        <taxon>Craniata</taxon>
        <taxon>Vertebrata</taxon>
        <taxon>Euteleostomi</taxon>
        <taxon>Actinopterygii</taxon>
        <taxon>Neopterygii</taxon>
        <taxon>Teleostei</taxon>
        <taxon>Ostariophysi</taxon>
        <taxon>Characiformes</taxon>
        <taxon>Characoidei</taxon>
        <taxon>Pygocentrus</taxon>
    </lineage>
</organism>
<keyword evidence="4" id="KW-0393">Immunoglobulin domain</keyword>
<dbReference type="GO" id="GO:0042101">
    <property type="term" value="C:T cell receptor complex"/>
    <property type="evidence" value="ECO:0007669"/>
    <property type="project" value="UniProtKB-KW"/>
</dbReference>
<sequence length="145" mass="16356">NATILGGVYSINPVETEKQSIEPLENKIHALEDETVTLSCNYESTATSNYLQWYRQYPGSRPEYLLMIFPTTKAVSHATPPFPHLNVTEQANIVNLTISSAAISDSALYYCALQPTVTENPATLKILLFKVTLYINNVYFRKRNH</sequence>
<dbReference type="GeneTree" id="ENSGT01120000272048"/>
<evidence type="ECO:0000256" key="4">
    <source>
        <dbReference type="ARBA" id="ARBA00023319"/>
    </source>
</evidence>
<dbReference type="InterPro" id="IPR003599">
    <property type="entry name" value="Ig_sub"/>
</dbReference>
<dbReference type="PANTHER" id="PTHR19367">
    <property type="entry name" value="T-CELL RECEPTOR ALPHA CHAIN V REGION"/>
    <property type="match status" value="1"/>
</dbReference>
<keyword evidence="8" id="KW-1185">Reference proteome</keyword>
<accession>A0A3B4C0Z1</accession>
<dbReference type="GO" id="GO:0002250">
    <property type="term" value="P:adaptive immune response"/>
    <property type="evidence" value="ECO:0007669"/>
    <property type="project" value="UniProtKB-KW"/>
</dbReference>
<dbReference type="SUPFAM" id="SSF48726">
    <property type="entry name" value="Immunoglobulin"/>
    <property type="match status" value="1"/>
</dbReference>
<dbReference type="Gene3D" id="2.60.40.10">
    <property type="entry name" value="Immunoglobulins"/>
    <property type="match status" value="1"/>
</dbReference>
<proteinExistence type="predicted"/>
<keyword evidence="2" id="KW-1064">Adaptive immunity</keyword>
<evidence type="ECO:0000313" key="7">
    <source>
        <dbReference type="Ensembl" id="ENSPNAP00000004496.2"/>
    </source>
</evidence>
<evidence type="ECO:0000256" key="5">
    <source>
        <dbReference type="ARBA" id="ARBA00043266"/>
    </source>
</evidence>
<dbReference type="InterPro" id="IPR013106">
    <property type="entry name" value="Ig_V-set"/>
</dbReference>
<keyword evidence="5" id="KW-0391">Immunity</keyword>
<protein>
    <recommendedName>
        <fullName evidence="6">Ig-like domain-containing protein</fullName>
    </recommendedName>
</protein>
<dbReference type="Ensembl" id="ENSPNAT00000072457.1">
    <property type="protein sequence ID" value="ENSPNAP00000066464.1"/>
    <property type="gene ID" value="ENSPNAG00000034082.1"/>
</dbReference>
<evidence type="ECO:0000313" key="8">
    <source>
        <dbReference type="Proteomes" id="UP001501920"/>
    </source>
</evidence>
<dbReference type="InterPro" id="IPR013783">
    <property type="entry name" value="Ig-like_fold"/>
</dbReference>
<dbReference type="InterPro" id="IPR036179">
    <property type="entry name" value="Ig-like_dom_sf"/>
</dbReference>
<name>A0A3B4C0Z1_PYGNA</name>
<dbReference type="PANTHER" id="PTHR19367:SF18">
    <property type="entry name" value="T CELL RECEPTOR ALPHA VARIABLE 16"/>
    <property type="match status" value="1"/>
</dbReference>
<evidence type="ECO:0000256" key="2">
    <source>
        <dbReference type="ARBA" id="ARBA00023130"/>
    </source>
</evidence>
<dbReference type="InterPro" id="IPR051287">
    <property type="entry name" value="TCR_variable_region"/>
</dbReference>
<dbReference type="SMART" id="SM00409">
    <property type="entry name" value="IG"/>
    <property type="match status" value="1"/>
</dbReference>